<gene>
    <name evidence="2" type="ORF">KFL01_30380</name>
</gene>
<dbReference type="EMBL" id="BJZR01000165">
    <property type="protein sequence ID" value="GEO93732.1"/>
    <property type="molecule type" value="Genomic_DNA"/>
</dbReference>
<keyword evidence="1" id="KW-1133">Transmembrane helix</keyword>
<evidence type="ECO:0000313" key="2">
    <source>
        <dbReference type="EMBL" id="GEO93732.1"/>
    </source>
</evidence>
<sequence>MIIGDPPNYPTMMRVATIAGVLGALGLGFVSAFLGGPEWLGFAVLGFYIVGGLPSYMYLAALVKENRRKGV</sequence>
<comment type="caution">
    <text evidence="2">The sequence shown here is derived from an EMBL/GenBank/DDBJ whole genome shotgun (WGS) entry which is preliminary data.</text>
</comment>
<keyword evidence="3" id="KW-1185">Reference proteome</keyword>
<evidence type="ECO:0000313" key="3">
    <source>
        <dbReference type="Proteomes" id="UP000321155"/>
    </source>
</evidence>
<protein>
    <recommendedName>
        <fullName evidence="4">Major facilitator superfamily (MFS) profile domain-containing protein</fullName>
    </recommendedName>
</protein>
<accession>A0ABQ0X8C6</accession>
<name>A0ABQ0X8C6_9MICC</name>
<keyword evidence="1" id="KW-0812">Transmembrane</keyword>
<reference evidence="2 3" key="1">
    <citation type="submission" date="2019-07" db="EMBL/GenBank/DDBJ databases">
        <title>Whole genome shotgun sequence of Kocuria flava NBRC 107626.</title>
        <authorList>
            <person name="Hosoyama A."/>
            <person name="Uohara A."/>
            <person name="Ohji S."/>
            <person name="Ichikawa N."/>
        </authorList>
    </citation>
    <scope>NUCLEOTIDE SEQUENCE [LARGE SCALE GENOMIC DNA]</scope>
    <source>
        <strain evidence="2 3">NBRC 107626</strain>
    </source>
</reference>
<proteinExistence type="predicted"/>
<keyword evidence="1" id="KW-0472">Membrane</keyword>
<evidence type="ECO:0000256" key="1">
    <source>
        <dbReference type="SAM" id="Phobius"/>
    </source>
</evidence>
<dbReference type="Proteomes" id="UP000321155">
    <property type="component" value="Unassembled WGS sequence"/>
</dbReference>
<organism evidence="2 3">
    <name type="scientific">Kocuria flava</name>
    <dbReference type="NCBI Taxonomy" id="446860"/>
    <lineage>
        <taxon>Bacteria</taxon>
        <taxon>Bacillati</taxon>
        <taxon>Actinomycetota</taxon>
        <taxon>Actinomycetes</taxon>
        <taxon>Micrococcales</taxon>
        <taxon>Micrococcaceae</taxon>
        <taxon>Kocuria</taxon>
    </lineage>
</organism>
<evidence type="ECO:0008006" key="4">
    <source>
        <dbReference type="Google" id="ProtNLM"/>
    </source>
</evidence>
<feature type="transmembrane region" description="Helical" evidence="1">
    <location>
        <begin position="12"/>
        <end position="33"/>
    </location>
</feature>
<feature type="transmembrane region" description="Helical" evidence="1">
    <location>
        <begin position="39"/>
        <end position="59"/>
    </location>
</feature>